<comment type="caution">
    <text evidence="2">The sequence shown here is derived from an EMBL/GenBank/DDBJ whole genome shotgun (WGS) entry which is preliminary data.</text>
</comment>
<proteinExistence type="predicted"/>
<evidence type="ECO:0000313" key="2">
    <source>
        <dbReference type="EMBL" id="NMM97495.1"/>
    </source>
</evidence>
<feature type="region of interest" description="Disordered" evidence="1">
    <location>
        <begin position="57"/>
        <end position="87"/>
    </location>
</feature>
<feature type="compositionally biased region" description="Basic residues" evidence="1">
    <location>
        <begin position="497"/>
        <end position="511"/>
    </location>
</feature>
<feature type="compositionally biased region" description="Basic residues" evidence="1">
    <location>
        <begin position="544"/>
        <end position="554"/>
    </location>
</feature>
<name>A0A7Y0EW26_9BIFI</name>
<reference evidence="2 3" key="1">
    <citation type="submission" date="2020-02" db="EMBL/GenBank/DDBJ databases">
        <title>Characterization of phylogenetic diversity of novel bifidobacterial species isolated in Czech ZOOs.</title>
        <authorList>
            <person name="Lugli G.A."/>
            <person name="Vera N.B."/>
            <person name="Ventura M."/>
        </authorList>
    </citation>
    <scope>NUCLEOTIDE SEQUENCE [LARGE SCALE GENOMIC DNA]</scope>
    <source>
        <strain evidence="2 3">DSM 109959</strain>
    </source>
</reference>
<feature type="region of interest" description="Disordered" evidence="1">
    <location>
        <begin position="493"/>
        <end position="600"/>
    </location>
</feature>
<accession>A0A7Y0EW26</accession>
<dbReference type="AlphaFoldDB" id="A0A7Y0EW26"/>
<feature type="compositionally biased region" description="Basic and acidic residues" evidence="1">
    <location>
        <begin position="523"/>
        <end position="543"/>
    </location>
</feature>
<dbReference type="EMBL" id="JAAIIG010000002">
    <property type="protein sequence ID" value="NMM97495.1"/>
    <property type="molecule type" value="Genomic_DNA"/>
</dbReference>
<organism evidence="2 3">
    <name type="scientific">Bifidobacterium olomucense</name>
    <dbReference type="NCBI Taxonomy" id="2675324"/>
    <lineage>
        <taxon>Bacteria</taxon>
        <taxon>Bacillati</taxon>
        <taxon>Actinomycetota</taxon>
        <taxon>Actinomycetes</taxon>
        <taxon>Bifidobacteriales</taxon>
        <taxon>Bifidobacteriaceae</taxon>
        <taxon>Bifidobacterium</taxon>
    </lineage>
</organism>
<dbReference type="Proteomes" id="UP000543419">
    <property type="component" value="Unassembled WGS sequence"/>
</dbReference>
<evidence type="ECO:0000256" key="1">
    <source>
        <dbReference type="SAM" id="MobiDB-lite"/>
    </source>
</evidence>
<evidence type="ECO:0000313" key="3">
    <source>
        <dbReference type="Proteomes" id="UP000543419"/>
    </source>
</evidence>
<protein>
    <submittedName>
        <fullName evidence="2">Uncharacterized protein</fullName>
    </submittedName>
</protein>
<keyword evidence="3" id="KW-1185">Reference proteome</keyword>
<gene>
    <name evidence="2" type="ORF">G1C97_0444</name>
</gene>
<sequence length="600" mass="69996">MQFESDVMWSRRAYKNVLGSISKDVPEQTAATTKNPDLGGGDLQDALKELQTDRIVVPTPPETEDSDEAAGSGPAPKLRRELPGTVPTHIGVPMSDLRWKRDAKAARASGYRWSEDNPQEQMWVVNLYRLNWNMQYVQLVGTILSPFEKVGQSEYEPGGRAAVILMRLRGRFETLYRNAGLSDEEAKPILDAFDEWRAEALKAPLGVLPYGRYRNRWNEDYTKMEPVPAPMPDWHRFVDWLDELRDLTESLDVQCNTDITYDLFYEPFVTWSDWELQFRNVEWTDYENTEELHKSIRADTDDEYKETVLRRGYLDTDPTSRHRMGYVLTDEDRNVLGDRHEVEEMPGITAETLRRRLFYAMPETDVWGYMNYIPKQAWDKSEDQLREALRKRRAGQDPGIRLVAPVTFTMVNLATYMRMNEAVYTSSRTKVPGLAETDENLWRRPKDEGHSPIYESIMRRGWYAFTDTGGIRDAEDRTAFVFFRPTPQQEWFERGVRKGRMKRKRAKRKARKENSNLPRRNRFQPDPHTRTTEDTEAKYIAEKAKKRKKNHRSPRVGNPTGVPKSTRDTRNKPPQTPATGMEYLPDFTIEVPKDNPWFTD</sequence>
<feature type="region of interest" description="Disordered" evidence="1">
    <location>
        <begin position="19"/>
        <end position="45"/>
    </location>
</feature>